<dbReference type="AlphaFoldDB" id="A0A672K9P3"/>
<dbReference type="Proteomes" id="UP000472262">
    <property type="component" value="Unassembled WGS sequence"/>
</dbReference>
<dbReference type="Ensembl" id="ENSSGRT00000006324.1">
    <property type="protein sequence ID" value="ENSSGRP00000005834.1"/>
    <property type="gene ID" value="ENSSGRG00000003848.1"/>
</dbReference>
<keyword evidence="2" id="KW-1185">Reference proteome</keyword>
<protein>
    <submittedName>
        <fullName evidence="1">Uncharacterized protein</fullName>
    </submittedName>
</protein>
<reference evidence="1" key="1">
    <citation type="submission" date="2025-08" db="UniProtKB">
        <authorList>
            <consortium name="Ensembl"/>
        </authorList>
    </citation>
    <scope>IDENTIFICATION</scope>
</reference>
<name>A0A672K9P3_SINGR</name>
<accession>A0A672K9P3</accession>
<organism evidence="1 2">
    <name type="scientific">Sinocyclocheilus grahami</name>
    <name type="common">Dianchi golden-line fish</name>
    <name type="synonym">Barbus grahami</name>
    <dbReference type="NCBI Taxonomy" id="75366"/>
    <lineage>
        <taxon>Eukaryota</taxon>
        <taxon>Metazoa</taxon>
        <taxon>Chordata</taxon>
        <taxon>Craniata</taxon>
        <taxon>Vertebrata</taxon>
        <taxon>Euteleostomi</taxon>
        <taxon>Actinopterygii</taxon>
        <taxon>Neopterygii</taxon>
        <taxon>Teleostei</taxon>
        <taxon>Ostariophysi</taxon>
        <taxon>Cypriniformes</taxon>
        <taxon>Cyprinidae</taxon>
        <taxon>Cyprininae</taxon>
        <taxon>Sinocyclocheilus</taxon>
    </lineage>
</organism>
<dbReference type="InParanoid" id="A0A672K9P3"/>
<reference evidence="1" key="2">
    <citation type="submission" date="2025-09" db="UniProtKB">
        <authorList>
            <consortium name="Ensembl"/>
        </authorList>
    </citation>
    <scope>IDENTIFICATION</scope>
</reference>
<evidence type="ECO:0000313" key="1">
    <source>
        <dbReference type="Ensembl" id="ENSSGRP00000005834.1"/>
    </source>
</evidence>
<proteinExistence type="predicted"/>
<sequence>MTGFVVHERLTQAAVFLCRDIATDRDALQEMCITHVLNAAAPKKDLKYYLGKCNDEDIYFVPAAKFIDKALDKRASTLRHKHTPFLIFYQVFCNLGMSCQYFF</sequence>
<evidence type="ECO:0000313" key="2">
    <source>
        <dbReference type="Proteomes" id="UP000472262"/>
    </source>
</evidence>